<keyword evidence="1" id="KW-0472">Membrane</keyword>
<evidence type="ECO:0000256" key="1">
    <source>
        <dbReference type="SAM" id="Phobius"/>
    </source>
</evidence>
<organism evidence="2 3">
    <name type="scientific">Acanthosepion pharaonis</name>
    <name type="common">Pharaoh cuttlefish</name>
    <name type="synonym">Sepia pharaonis</name>
    <dbReference type="NCBI Taxonomy" id="158019"/>
    <lineage>
        <taxon>Eukaryota</taxon>
        <taxon>Metazoa</taxon>
        <taxon>Spiralia</taxon>
        <taxon>Lophotrochozoa</taxon>
        <taxon>Mollusca</taxon>
        <taxon>Cephalopoda</taxon>
        <taxon>Coleoidea</taxon>
        <taxon>Decapodiformes</taxon>
        <taxon>Sepiida</taxon>
        <taxon>Sepiina</taxon>
        <taxon>Sepiidae</taxon>
        <taxon>Acanthosepion</taxon>
    </lineage>
</organism>
<accession>A0A812CQ84</accession>
<feature type="transmembrane region" description="Helical" evidence="1">
    <location>
        <begin position="169"/>
        <end position="189"/>
    </location>
</feature>
<feature type="transmembrane region" description="Helical" evidence="1">
    <location>
        <begin position="21"/>
        <end position="43"/>
    </location>
</feature>
<sequence length="266" mass="31714">MSIDERISIKDSSCFCPPATIPAFTIFILSFSVICRHILSIYFSPFVFFLTLTIIIVSSYLLSVSLSLSSIPYYMFEIRKFIHPSLTFSLTLFFFRSFFLGIIFIFIFTLPLFLFYLSSRSSFSFFLFSHYYYIFLSSYLLSFSFSHSLSSLPYCMFEIRKFIHDSISYLHSFFSFFLSSFLSFSLLIYFFSSSYSISLFSLFSFFHYYMFEIRKFIHLYLTFLFGLIFLSFFNSLILSFFLSFFNSFFLSFFNSFFNSFFLSLIL</sequence>
<protein>
    <submittedName>
        <fullName evidence="2">Uncharacterized protein</fullName>
    </submittedName>
</protein>
<keyword evidence="1" id="KW-1133">Transmembrane helix</keyword>
<feature type="transmembrane region" description="Helical" evidence="1">
    <location>
        <begin position="49"/>
        <end position="76"/>
    </location>
</feature>
<reference evidence="2" key="1">
    <citation type="submission" date="2021-01" db="EMBL/GenBank/DDBJ databases">
        <authorList>
            <person name="Li R."/>
            <person name="Bekaert M."/>
        </authorList>
    </citation>
    <scope>NUCLEOTIDE SEQUENCE</scope>
    <source>
        <strain evidence="2">Farmed</strain>
    </source>
</reference>
<evidence type="ECO:0000313" key="2">
    <source>
        <dbReference type="EMBL" id="CAE1275902.1"/>
    </source>
</evidence>
<dbReference type="Proteomes" id="UP000597762">
    <property type="component" value="Unassembled WGS sequence"/>
</dbReference>
<gene>
    <name evidence="2" type="ORF">SPHA_39713</name>
</gene>
<comment type="caution">
    <text evidence="2">The sequence shown here is derived from an EMBL/GenBank/DDBJ whole genome shotgun (WGS) entry which is preliminary data.</text>
</comment>
<feature type="transmembrane region" description="Helical" evidence="1">
    <location>
        <begin position="130"/>
        <end position="157"/>
    </location>
</feature>
<keyword evidence="1" id="KW-0812">Transmembrane</keyword>
<feature type="transmembrane region" description="Helical" evidence="1">
    <location>
        <begin position="195"/>
        <end position="211"/>
    </location>
</feature>
<keyword evidence="3" id="KW-1185">Reference proteome</keyword>
<dbReference type="EMBL" id="CAHIKZ030001865">
    <property type="protein sequence ID" value="CAE1275902.1"/>
    <property type="molecule type" value="Genomic_DNA"/>
</dbReference>
<feature type="transmembrane region" description="Helical" evidence="1">
    <location>
        <begin position="218"/>
        <end position="242"/>
    </location>
</feature>
<feature type="transmembrane region" description="Helical" evidence="1">
    <location>
        <begin position="97"/>
        <end position="118"/>
    </location>
</feature>
<feature type="transmembrane region" description="Helical" evidence="1">
    <location>
        <begin position="248"/>
        <end position="265"/>
    </location>
</feature>
<evidence type="ECO:0000313" key="3">
    <source>
        <dbReference type="Proteomes" id="UP000597762"/>
    </source>
</evidence>
<name>A0A812CQ84_ACAPH</name>
<dbReference type="AlphaFoldDB" id="A0A812CQ84"/>
<proteinExistence type="predicted"/>